<sequence length="278" mass="30737">MLTDAARALGLEQIIGVGGDGWDYDTVTALDTHGRTWMMRAARRSDVVPLLMRENAILPHLAIGLLTPQPEKFGTLENGFPCAAYQYIPAGESSAAIITAEATKLAKALHALHTTPQEIWINHLPTSPSWQERTREQLEFTASRIEWPTHVLTKWRELLEVSHLWDSPPVLCHGDLGPPHLLSLDGHLVGMIDFSDLQYAPPFVDFGNLLTGFGKEAMLRVLVAYVTLSGGNLETLLAASYGYRELGPMFTAFHGINTDQPEFIEEGLARALEIFSPR</sequence>
<feature type="domain" description="Aminoglycoside phosphotransferase" evidence="1">
    <location>
        <begin position="19"/>
        <end position="230"/>
    </location>
</feature>
<dbReference type="InterPro" id="IPR051678">
    <property type="entry name" value="AGP_Transferase"/>
</dbReference>
<dbReference type="PANTHER" id="PTHR21310">
    <property type="entry name" value="AMINOGLYCOSIDE PHOSPHOTRANSFERASE-RELATED-RELATED"/>
    <property type="match status" value="1"/>
</dbReference>
<evidence type="ECO:0000313" key="3">
    <source>
        <dbReference type="EMBL" id="CAB4685940.1"/>
    </source>
</evidence>
<accession>A0A6J7UZ12</accession>
<dbReference type="EMBL" id="CAEZXB010000002">
    <property type="protein sequence ID" value="CAB4666490.1"/>
    <property type="molecule type" value="Genomic_DNA"/>
</dbReference>
<dbReference type="EMBL" id="CAEZXN010000003">
    <property type="protein sequence ID" value="CAB4685940.1"/>
    <property type="molecule type" value="Genomic_DNA"/>
</dbReference>
<dbReference type="PANTHER" id="PTHR21310:SF15">
    <property type="entry name" value="AMINOGLYCOSIDE PHOSPHOTRANSFERASE DOMAIN-CONTAINING PROTEIN"/>
    <property type="match status" value="1"/>
</dbReference>
<dbReference type="Gene3D" id="3.30.200.20">
    <property type="entry name" value="Phosphorylase Kinase, domain 1"/>
    <property type="match status" value="1"/>
</dbReference>
<dbReference type="EMBL" id="CAFBAA010000004">
    <property type="protein sequence ID" value="CAB4841058.1"/>
    <property type="molecule type" value="Genomic_DNA"/>
</dbReference>
<name>A0A6J7UZ12_9ZZZZ</name>
<dbReference type="Pfam" id="PF01636">
    <property type="entry name" value="APH"/>
    <property type="match status" value="1"/>
</dbReference>
<organism evidence="5">
    <name type="scientific">freshwater metagenome</name>
    <dbReference type="NCBI Taxonomy" id="449393"/>
    <lineage>
        <taxon>unclassified sequences</taxon>
        <taxon>metagenomes</taxon>
        <taxon>ecological metagenomes</taxon>
    </lineage>
</organism>
<dbReference type="InterPro" id="IPR002575">
    <property type="entry name" value="Aminoglycoside_PTrfase"/>
</dbReference>
<evidence type="ECO:0000313" key="2">
    <source>
        <dbReference type="EMBL" id="CAB4666490.1"/>
    </source>
</evidence>
<dbReference type="Gene3D" id="3.90.1200.10">
    <property type="match status" value="1"/>
</dbReference>
<dbReference type="EMBL" id="CAFBRC010000005">
    <property type="protein sequence ID" value="CAB5071340.1"/>
    <property type="molecule type" value="Genomic_DNA"/>
</dbReference>
<protein>
    <submittedName>
        <fullName evidence="5">Unannotated protein</fullName>
    </submittedName>
</protein>
<reference evidence="5" key="1">
    <citation type="submission" date="2020-05" db="EMBL/GenBank/DDBJ databases">
        <authorList>
            <person name="Chiriac C."/>
            <person name="Salcher M."/>
            <person name="Ghai R."/>
            <person name="Kavagutti S V."/>
        </authorList>
    </citation>
    <scope>NUCLEOTIDE SEQUENCE</scope>
</reference>
<dbReference type="SUPFAM" id="SSF56112">
    <property type="entry name" value="Protein kinase-like (PK-like)"/>
    <property type="match status" value="1"/>
</dbReference>
<dbReference type="AlphaFoldDB" id="A0A6J7UZ12"/>
<gene>
    <name evidence="2" type="ORF">UFOPK2342_00161</name>
    <name evidence="3" type="ORF">UFOPK2423_00259</name>
    <name evidence="4" type="ORF">UFOPK3266_00297</name>
    <name evidence="5" type="ORF">UFOPK4367_00118</name>
</gene>
<evidence type="ECO:0000259" key="1">
    <source>
        <dbReference type="Pfam" id="PF01636"/>
    </source>
</evidence>
<dbReference type="InterPro" id="IPR011009">
    <property type="entry name" value="Kinase-like_dom_sf"/>
</dbReference>
<evidence type="ECO:0000313" key="4">
    <source>
        <dbReference type="EMBL" id="CAB4841058.1"/>
    </source>
</evidence>
<proteinExistence type="predicted"/>
<evidence type="ECO:0000313" key="5">
    <source>
        <dbReference type="EMBL" id="CAB5071340.1"/>
    </source>
</evidence>